<organism evidence="2 3">
    <name type="scientific">Sphingomonas cavernae</name>
    <dbReference type="NCBI Taxonomy" id="2320861"/>
    <lineage>
        <taxon>Bacteria</taxon>
        <taxon>Pseudomonadati</taxon>
        <taxon>Pseudomonadota</taxon>
        <taxon>Alphaproteobacteria</taxon>
        <taxon>Sphingomonadales</taxon>
        <taxon>Sphingomonadaceae</taxon>
        <taxon>Sphingomonas</taxon>
    </lineage>
</organism>
<gene>
    <name evidence="2" type="ORF">D3876_18055</name>
</gene>
<dbReference type="EMBL" id="QYUM01000004">
    <property type="protein sequence ID" value="RJF85782.1"/>
    <property type="molecule type" value="Genomic_DNA"/>
</dbReference>
<dbReference type="GO" id="GO:0006355">
    <property type="term" value="P:regulation of DNA-templated transcription"/>
    <property type="evidence" value="ECO:0007669"/>
    <property type="project" value="InterPro"/>
</dbReference>
<dbReference type="SMART" id="SM00421">
    <property type="entry name" value="HTH_LUXR"/>
    <property type="match status" value="1"/>
</dbReference>
<accession>A0A418W6Z4</accession>
<feature type="domain" description="HTH luxR-type" evidence="1">
    <location>
        <begin position="332"/>
        <end position="397"/>
    </location>
</feature>
<evidence type="ECO:0000313" key="3">
    <source>
        <dbReference type="Proteomes" id="UP000286100"/>
    </source>
</evidence>
<evidence type="ECO:0000259" key="1">
    <source>
        <dbReference type="PROSITE" id="PS50043"/>
    </source>
</evidence>
<protein>
    <submittedName>
        <fullName evidence="2">Helix-turn-helix transcriptional regulator</fullName>
    </submittedName>
</protein>
<dbReference type="PRINTS" id="PR00038">
    <property type="entry name" value="HTHLUXR"/>
</dbReference>
<dbReference type="SUPFAM" id="SSF46894">
    <property type="entry name" value="C-terminal effector domain of the bipartite response regulators"/>
    <property type="match status" value="1"/>
</dbReference>
<reference evidence="2 3" key="1">
    <citation type="submission" date="2018-09" db="EMBL/GenBank/DDBJ databases">
        <authorList>
            <person name="Zhu H."/>
        </authorList>
    </citation>
    <scope>NUCLEOTIDE SEQUENCE [LARGE SCALE GENOMIC DNA]</scope>
    <source>
        <strain evidence="2 3">K2R01-6</strain>
    </source>
</reference>
<dbReference type="Pfam" id="PF00196">
    <property type="entry name" value="GerE"/>
    <property type="match status" value="1"/>
</dbReference>
<dbReference type="GO" id="GO:0003677">
    <property type="term" value="F:DNA binding"/>
    <property type="evidence" value="ECO:0007669"/>
    <property type="project" value="InterPro"/>
</dbReference>
<proteinExistence type="predicted"/>
<dbReference type="Proteomes" id="UP000286100">
    <property type="component" value="Unassembled WGS sequence"/>
</dbReference>
<dbReference type="AlphaFoldDB" id="A0A418W6Z4"/>
<dbReference type="Gene3D" id="1.10.10.10">
    <property type="entry name" value="Winged helix-like DNA-binding domain superfamily/Winged helix DNA-binding domain"/>
    <property type="match status" value="1"/>
</dbReference>
<sequence>MAFSGVWPPKKMVKRQWLEAGRMGGRSPIMFGNYDAPALRAAALEAAVDDARWTGLVEPLLGHFGAVGAVLGVVDRRSGEMIHAGMIGFDADIESVWREYVDEMGVGDTQVRVVMTSSGSRSFADGDHVDMDNPGDAGYLRWQEARLGSRHHLSFAEDVSEHITVGLSWHRARSTGHAEAADRARIAALQQILAPALRLGFTHAEALTDSYWEGALSRRGERAAMLDERGRVIRLTPSFEDQIRKGDPLLVSGGRIRAAAPDRDHMLCQFVAEAVSQRSRQPGAVALTCTDGRRMVLNIFPLSFEQRFLAGYHAAALVFLVDADHKPADGALLQRTFGLTGREALISTRLASGHDLAEIAAELAISRETARVHLRNIFAKTRTNRQSALVRLISLVGG</sequence>
<dbReference type="InterPro" id="IPR000792">
    <property type="entry name" value="Tscrpt_reg_LuxR_C"/>
</dbReference>
<keyword evidence="3" id="KW-1185">Reference proteome</keyword>
<dbReference type="InterPro" id="IPR036388">
    <property type="entry name" value="WH-like_DNA-bd_sf"/>
</dbReference>
<comment type="caution">
    <text evidence="2">The sequence shown here is derived from an EMBL/GenBank/DDBJ whole genome shotgun (WGS) entry which is preliminary data.</text>
</comment>
<dbReference type="InterPro" id="IPR016032">
    <property type="entry name" value="Sig_transdc_resp-reg_C-effctor"/>
</dbReference>
<name>A0A418W6Z4_9SPHN</name>
<evidence type="ECO:0000313" key="2">
    <source>
        <dbReference type="EMBL" id="RJF85782.1"/>
    </source>
</evidence>
<dbReference type="PROSITE" id="PS50043">
    <property type="entry name" value="HTH_LUXR_2"/>
    <property type="match status" value="1"/>
</dbReference>
<dbReference type="OrthoDB" id="5497412at2"/>